<keyword evidence="2" id="KW-0813">Transport</keyword>
<dbReference type="InterPro" id="IPR003439">
    <property type="entry name" value="ABC_transporter-like_ATP-bd"/>
</dbReference>
<keyword evidence="7" id="KW-0406">Ion transport</keyword>
<dbReference type="Pfam" id="PF00005">
    <property type="entry name" value="ABC_tran"/>
    <property type="match status" value="1"/>
</dbReference>
<gene>
    <name evidence="14" type="ORF">AMQ74_00639</name>
</gene>
<dbReference type="GO" id="GO:0016887">
    <property type="term" value="F:ATP hydrolysis activity"/>
    <property type="evidence" value="ECO:0007669"/>
    <property type="project" value="InterPro"/>
</dbReference>
<dbReference type="GO" id="GO:0015833">
    <property type="term" value="P:peptide transport"/>
    <property type="evidence" value="ECO:0007669"/>
    <property type="project" value="InterPro"/>
</dbReference>
<evidence type="ECO:0000256" key="10">
    <source>
        <dbReference type="ARBA" id="ARBA00039098"/>
    </source>
</evidence>
<accession>A0A150J676</accession>
<keyword evidence="3" id="KW-1003">Cell membrane</keyword>
<dbReference type="SMART" id="SM00382">
    <property type="entry name" value="AAA"/>
    <property type="match status" value="1"/>
</dbReference>
<evidence type="ECO:0000256" key="4">
    <source>
        <dbReference type="ARBA" id="ARBA00022741"/>
    </source>
</evidence>
<dbReference type="InterPro" id="IPR027417">
    <property type="entry name" value="P-loop_NTPase"/>
</dbReference>
<evidence type="ECO:0000256" key="12">
    <source>
        <dbReference type="ARBA" id="ARBA00048610"/>
    </source>
</evidence>
<dbReference type="PANTHER" id="PTHR43297">
    <property type="entry name" value="OLIGOPEPTIDE TRANSPORT ATP-BINDING PROTEIN APPD"/>
    <property type="match status" value="1"/>
</dbReference>
<dbReference type="FunFam" id="3.40.50.300:FF:000016">
    <property type="entry name" value="Oligopeptide ABC transporter ATP-binding component"/>
    <property type="match status" value="1"/>
</dbReference>
<keyword evidence="4" id="KW-0547">Nucleotide-binding</keyword>
<dbReference type="GO" id="GO:0005524">
    <property type="term" value="F:ATP binding"/>
    <property type="evidence" value="ECO:0007669"/>
    <property type="project" value="UniProtKB-KW"/>
</dbReference>
<proteinExistence type="predicted"/>
<dbReference type="InterPro" id="IPR050388">
    <property type="entry name" value="ABC_Ni/Peptide_Import"/>
</dbReference>
<feature type="domain" description="ABC transporter" evidence="13">
    <location>
        <begin position="4"/>
        <end position="253"/>
    </location>
</feature>
<sequence length="312" mass="34840">MKILDICDLSVTFSTPVGDVFAVNNTSFSLNENETLALVGETGCGKSVIANSIIRLLPQNAKVTGSILFKGIDLLKVSESELEKIRQQEISIIFQNPSLSLNPLYTVGSQIIEPLIIHKKMSKQNSIDKAIQLLKTMGFSNPSKAYGMYPYQLSGGMNQRILLSIAMTLNPSIIIADEPTKGLDNELVRDIIDEFNTVKRVNNSSIILITHDLSVARELSDRIAIMYSGEIIEIGETKKFFKKPLHPYSQALLNSLPERGFIAPNGTSPSMINVPRGCKFHPRCPYKKQECSKKIPLFYSYDDRSVRCYLFQ</sequence>
<protein>
    <recommendedName>
        <fullName evidence="11">Nickel import system ATP-binding protein NikD</fullName>
        <ecNumber evidence="10">7.2.2.11</ecNumber>
    </recommendedName>
</protein>
<dbReference type="InterPro" id="IPR003593">
    <property type="entry name" value="AAA+_ATPase"/>
</dbReference>
<dbReference type="SUPFAM" id="SSF52540">
    <property type="entry name" value="P-loop containing nucleoside triphosphate hydrolases"/>
    <property type="match status" value="1"/>
</dbReference>
<comment type="subcellular location">
    <subcellularLocation>
        <location evidence="1">Cell membrane</location>
        <topology evidence="1">Peripheral membrane protein</topology>
    </subcellularLocation>
</comment>
<comment type="caution">
    <text evidence="14">The sequence shown here is derived from an EMBL/GenBank/DDBJ whole genome shotgun (WGS) entry which is preliminary data.</text>
</comment>
<dbReference type="Gene3D" id="3.40.50.300">
    <property type="entry name" value="P-loop containing nucleotide triphosphate hydrolases"/>
    <property type="match status" value="1"/>
</dbReference>
<keyword evidence="8" id="KW-0472">Membrane</keyword>
<dbReference type="NCBIfam" id="TIGR01727">
    <property type="entry name" value="oligo_HPY"/>
    <property type="match status" value="1"/>
</dbReference>
<dbReference type="AlphaFoldDB" id="A0A150J676"/>
<dbReference type="GO" id="GO:0015413">
    <property type="term" value="F:ABC-type nickel transporter activity"/>
    <property type="evidence" value="ECO:0007669"/>
    <property type="project" value="UniProtKB-EC"/>
</dbReference>
<dbReference type="GO" id="GO:0005886">
    <property type="term" value="C:plasma membrane"/>
    <property type="evidence" value="ECO:0007669"/>
    <property type="project" value="UniProtKB-SubCell"/>
</dbReference>
<evidence type="ECO:0000256" key="8">
    <source>
        <dbReference type="ARBA" id="ARBA00023136"/>
    </source>
</evidence>
<evidence type="ECO:0000256" key="5">
    <source>
        <dbReference type="ARBA" id="ARBA00022840"/>
    </source>
</evidence>
<dbReference type="CDD" id="cd03257">
    <property type="entry name" value="ABC_NikE_OppD_transporters"/>
    <property type="match status" value="1"/>
</dbReference>
<dbReference type="Pfam" id="PF08352">
    <property type="entry name" value="oligo_HPY"/>
    <property type="match status" value="1"/>
</dbReference>
<evidence type="ECO:0000256" key="6">
    <source>
        <dbReference type="ARBA" id="ARBA00022967"/>
    </source>
</evidence>
<reference evidence="14 15" key="1">
    <citation type="journal article" date="2016" name="ISME J.">
        <title>Chasing the elusive Euryarchaeota class WSA2: genomes reveal a uniquely fastidious methyl-reducing methanogen.</title>
        <authorList>
            <person name="Nobu M.K."/>
            <person name="Narihiro T."/>
            <person name="Kuroda K."/>
            <person name="Mei R."/>
            <person name="Liu W.T."/>
        </authorList>
    </citation>
    <scope>NUCLEOTIDE SEQUENCE [LARGE SCALE GENOMIC DNA]</scope>
    <source>
        <strain evidence="14">U1lsi0528_Bin089</strain>
    </source>
</reference>
<dbReference type="EC" id="7.2.2.11" evidence="10"/>
<keyword evidence="6" id="KW-1278">Translocase</keyword>
<dbReference type="InterPro" id="IPR013563">
    <property type="entry name" value="Oligopep_ABC_C"/>
</dbReference>
<evidence type="ECO:0000256" key="9">
    <source>
        <dbReference type="ARBA" id="ARBA00038669"/>
    </source>
</evidence>
<comment type="catalytic activity">
    <reaction evidence="12">
        <text>Ni(2+)(out) + ATP + H2O = Ni(2+)(in) + ADP + phosphate + H(+)</text>
        <dbReference type="Rhea" id="RHEA:15557"/>
        <dbReference type="ChEBI" id="CHEBI:15377"/>
        <dbReference type="ChEBI" id="CHEBI:15378"/>
        <dbReference type="ChEBI" id="CHEBI:30616"/>
        <dbReference type="ChEBI" id="CHEBI:43474"/>
        <dbReference type="ChEBI" id="CHEBI:49786"/>
        <dbReference type="ChEBI" id="CHEBI:456216"/>
        <dbReference type="EC" id="7.2.2.11"/>
    </reaction>
    <physiologicalReaction direction="left-to-right" evidence="12">
        <dbReference type="Rhea" id="RHEA:15558"/>
    </physiologicalReaction>
</comment>
<evidence type="ECO:0000256" key="2">
    <source>
        <dbReference type="ARBA" id="ARBA00022448"/>
    </source>
</evidence>
<dbReference type="PANTHER" id="PTHR43297:SF13">
    <property type="entry name" value="NICKEL ABC TRANSPORTER, ATP-BINDING PROTEIN"/>
    <property type="match status" value="1"/>
</dbReference>
<dbReference type="EMBL" id="LNGD01000025">
    <property type="protein sequence ID" value="KYC52733.1"/>
    <property type="molecule type" value="Genomic_DNA"/>
</dbReference>
<comment type="subunit">
    <text evidence="9">The complex is composed of two ATP-binding proteins (NikD and NikE), two transmembrane proteins (NikB and NikC) and a solute-binding protein (NikA).</text>
</comment>
<name>A0A150J676_9EURY</name>
<dbReference type="PROSITE" id="PS50893">
    <property type="entry name" value="ABC_TRANSPORTER_2"/>
    <property type="match status" value="1"/>
</dbReference>
<evidence type="ECO:0000259" key="13">
    <source>
        <dbReference type="PROSITE" id="PS50893"/>
    </source>
</evidence>
<evidence type="ECO:0000256" key="3">
    <source>
        <dbReference type="ARBA" id="ARBA00022475"/>
    </source>
</evidence>
<evidence type="ECO:0000256" key="11">
    <source>
        <dbReference type="ARBA" id="ARBA00044143"/>
    </source>
</evidence>
<evidence type="ECO:0000256" key="1">
    <source>
        <dbReference type="ARBA" id="ARBA00004202"/>
    </source>
</evidence>
<dbReference type="Proteomes" id="UP000075578">
    <property type="component" value="Unassembled WGS sequence"/>
</dbReference>
<organism evidence="14 15">
    <name type="scientific">Candidatus Methanofastidiosum methylothiophilum</name>
    <dbReference type="NCBI Taxonomy" id="1705564"/>
    <lineage>
        <taxon>Archaea</taxon>
        <taxon>Methanobacteriati</taxon>
        <taxon>Methanobacteriota</taxon>
        <taxon>Stenosarchaea group</taxon>
        <taxon>Candidatus Methanofastidiosia</taxon>
        <taxon>Candidatus Methanofastidiosales</taxon>
        <taxon>Candidatus Methanofastidiosaceae</taxon>
        <taxon>Candidatus Methanofastidiosum</taxon>
    </lineage>
</organism>
<evidence type="ECO:0000313" key="15">
    <source>
        <dbReference type="Proteomes" id="UP000075578"/>
    </source>
</evidence>
<keyword evidence="5 14" id="KW-0067">ATP-binding</keyword>
<evidence type="ECO:0000313" key="14">
    <source>
        <dbReference type="EMBL" id="KYC52733.1"/>
    </source>
</evidence>
<evidence type="ECO:0000256" key="7">
    <source>
        <dbReference type="ARBA" id="ARBA00023065"/>
    </source>
</evidence>